<dbReference type="PANTHER" id="PTHR22826:SF117">
    <property type="entry name" value="PLECKSTRIN HOMOLOGY DOMAIN-CONTAINING FAMILY G MEMBER 4B-RELATED"/>
    <property type="match status" value="1"/>
</dbReference>
<dbReference type="InterPro" id="IPR051336">
    <property type="entry name" value="RhoGEF_Guanine_NuclExch_SF"/>
</dbReference>
<keyword evidence="5" id="KW-1185">Reference proteome</keyword>
<feature type="region of interest" description="Disordered" evidence="2">
    <location>
        <begin position="723"/>
        <end position="779"/>
    </location>
</feature>
<feature type="compositionally biased region" description="Polar residues" evidence="2">
    <location>
        <begin position="1005"/>
        <end position="1029"/>
    </location>
</feature>
<protein>
    <submittedName>
        <fullName evidence="6">DH domain-containing protein</fullName>
    </submittedName>
</protein>
<feature type="compositionally biased region" description="Low complexity" evidence="2">
    <location>
        <begin position="926"/>
        <end position="938"/>
    </location>
</feature>
<evidence type="ECO:0000256" key="2">
    <source>
        <dbReference type="SAM" id="MobiDB-lite"/>
    </source>
</evidence>
<feature type="region of interest" description="Disordered" evidence="2">
    <location>
        <begin position="895"/>
        <end position="1029"/>
    </location>
</feature>
<feature type="region of interest" description="Disordered" evidence="2">
    <location>
        <begin position="64"/>
        <end position="86"/>
    </location>
</feature>
<dbReference type="PANTHER" id="PTHR22826">
    <property type="entry name" value="RHO GUANINE EXCHANGE FACTOR-RELATED"/>
    <property type="match status" value="1"/>
</dbReference>
<organism evidence="6">
    <name type="scientific">Taenia asiatica</name>
    <name type="common">Asian tapeworm</name>
    <dbReference type="NCBI Taxonomy" id="60517"/>
    <lineage>
        <taxon>Eukaryota</taxon>
        <taxon>Metazoa</taxon>
        <taxon>Spiralia</taxon>
        <taxon>Lophotrochozoa</taxon>
        <taxon>Platyhelminthes</taxon>
        <taxon>Cestoda</taxon>
        <taxon>Eucestoda</taxon>
        <taxon>Cyclophyllidea</taxon>
        <taxon>Taeniidae</taxon>
        <taxon>Taenia</taxon>
    </lineage>
</organism>
<dbReference type="GO" id="GO:0019898">
    <property type="term" value="C:extrinsic component of membrane"/>
    <property type="evidence" value="ECO:0007669"/>
    <property type="project" value="TreeGrafter"/>
</dbReference>
<dbReference type="STRING" id="60517.A0A158R6K0"/>
<gene>
    <name evidence="4" type="ORF">TASK_LOCUS369</name>
</gene>
<dbReference type="GO" id="GO:0005737">
    <property type="term" value="C:cytoplasm"/>
    <property type="evidence" value="ECO:0007669"/>
    <property type="project" value="TreeGrafter"/>
</dbReference>
<dbReference type="OrthoDB" id="10256089at2759"/>
<dbReference type="WBParaSite" id="TASK_0000036801-mRNA-1">
    <property type="protein sequence ID" value="TASK_0000036801-mRNA-1"/>
    <property type="gene ID" value="TASK_0000036801"/>
</dbReference>
<feature type="domain" description="DH" evidence="3">
    <location>
        <begin position="11"/>
        <end position="226"/>
    </location>
</feature>
<dbReference type="GO" id="GO:0005886">
    <property type="term" value="C:plasma membrane"/>
    <property type="evidence" value="ECO:0007669"/>
    <property type="project" value="TreeGrafter"/>
</dbReference>
<dbReference type="InterPro" id="IPR000219">
    <property type="entry name" value="DH_dom"/>
</dbReference>
<feature type="compositionally biased region" description="Polar residues" evidence="2">
    <location>
        <begin position="939"/>
        <end position="949"/>
    </location>
</feature>
<dbReference type="AlphaFoldDB" id="A0A158R6K0"/>
<evidence type="ECO:0000313" key="6">
    <source>
        <dbReference type="WBParaSite" id="TASK_0000036801-mRNA-1"/>
    </source>
</evidence>
<dbReference type="InterPro" id="IPR035899">
    <property type="entry name" value="DBL_dom_sf"/>
</dbReference>
<reference evidence="6" key="1">
    <citation type="submission" date="2016-04" db="UniProtKB">
        <authorList>
            <consortium name="WormBaseParasite"/>
        </authorList>
    </citation>
    <scope>IDENTIFICATION</scope>
</reference>
<evidence type="ECO:0000259" key="3">
    <source>
        <dbReference type="PROSITE" id="PS50010"/>
    </source>
</evidence>
<evidence type="ECO:0000313" key="5">
    <source>
        <dbReference type="Proteomes" id="UP000282613"/>
    </source>
</evidence>
<dbReference type="SUPFAM" id="SSF48065">
    <property type="entry name" value="DBL homology domain (DH-domain)"/>
    <property type="match status" value="1"/>
</dbReference>
<dbReference type="PROSITE" id="PS50010">
    <property type="entry name" value="DH_2"/>
    <property type="match status" value="1"/>
</dbReference>
<name>A0A158R6K0_TAEAS</name>
<dbReference type="Gene3D" id="1.20.900.10">
    <property type="entry name" value="Dbl homology (DH) domain"/>
    <property type="match status" value="1"/>
</dbReference>
<dbReference type="Pfam" id="PF00621">
    <property type="entry name" value="RhoGEF"/>
    <property type="match status" value="1"/>
</dbReference>
<proteinExistence type="predicted"/>
<feature type="compositionally biased region" description="Pro residues" evidence="2">
    <location>
        <begin position="900"/>
        <end position="925"/>
    </location>
</feature>
<dbReference type="EMBL" id="UYRS01000045">
    <property type="protein sequence ID" value="VDK20789.1"/>
    <property type="molecule type" value="Genomic_DNA"/>
</dbReference>
<dbReference type="GO" id="GO:0007411">
    <property type="term" value="P:axon guidance"/>
    <property type="evidence" value="ECO:0007669"/>
    <property type="project" value="TreeGrafter"/>
</dbReference>
<feature type="compositionally biased region" description="Pro residues" evidence="2">
    <location>
        <begin position="72"/>
        <end position="85"/>
    </location>
</feature>
<keyword evidence="1" id="KW-0344">Guanine-nucleotide releasing factor</keyword>
<feature type="compositionally biased region" description="Low complexity" evidence="2">
    <location>
        <begin position="973"/>
        <end position="998"/>
    </location>
</feature>
<sequence>MSSSPEALLEYRQQPLLELVHSEENYVQQLQLVRDTYMTVVNTQTLSPPTPSLARSESCRSEYSIVSNPSSPSLPPPSPPPPTPPTELANRWRVIWGNWLQLTEWHSQFVQKLRSAVYEQPDNVPRLFLNSQARLRSMYMKYCENYSKAVDLVAQFKAYFEDLRRFYFDKNDILSRLMQPIQRVTRYQLPMTEALKLTEQAGAPECAVWKAAVAVLKNVPNDVQLMLEAAQIIGFPGSVTNQGNLRLFGAMYVARTTRADLQTARAAAQQVLSKSSTHYSYSQDSAPLVVKRRAVTSTSFIRLNSDPKNIECAQCRLLAKCCTAAQKSINLQFTECRVFLFDQCLIITEDSTASTANNNAPEAPTVGNSFQANFGRVVFGSGSLVHRAGNMRLDLKPQRPQRLQTDDGNHTLLFAGGRSPAVRRTVHIRRHGSHLSSLETDLGSTWPRLGWSAPSDPFRQSPYKFLHAVKVNRMAFVPYWLSSNVEYPDSPEVKSRILQKIAVLRTSTANDTSAADASSNMSSKLFLSESGVPESTCKTTASVGCCAPDRLWFAVADESPSSEVVFVLDPGAEAARDAWLRELADIATMQAQLQLALQNPRRFHFVCGMRRQAKTLSSTDMTSLCTNWRSDQRNAFLSAHSSTTQLVDGGGDNKTNVDGNAVGRRKYLHDHDSLSVKLVRARLCGLHSAAFDLLFQTEGEASPEYPLQMDFLTGVPHDSSVPNIVQTPDDVFLPNLASGQTPSEDSNHLQLPADGQRTHFRRRSLSQGDADPPSERSQLSRQLAIHINTPSPSSLSEQSSICAASADVTPSSGYTHKKVVFMPDITKFCCKMFYTVLKKLLAAISSRLRSSSQGFSEIFSSFQSNRSASASNTSANPTQIRRRLFRWSIVDKTTLSENSKPPPVPPRPLPLQSAVPPPRPPPPSPSSTHPTEVTTESSKSSLPFDSLTPQLLRHKPSTATVNAESTSHRKQSSSRMLSRLRSSFRISSGRSTATATGSVKHGIPTTLTPSKMTTITTNHLPDTLTSSGI</sequence>
<evidence type="ECO:0000313" key="4">
    <source>
        <dbReference type="EMBL" id="VDK20789.1"/>
    </source>
</evidence>
<evidence type="ECO:0000256" key="1">
    <source>
        <dbReference type="ARBA" id="ARBA00022658"/>
    </source>
</evidence>
<accession>A0A158R6K0</accession>
<dbReference type="GO" id="GO:0005085">
    <property type="term" value="F:guanyl-nucleotide exchange factor activity"/>
    <property type="evidence" value="ECO:0007669"/>
    <property type="project" value="UniProtKB-KW"/>
</dbReference>
<dbReference type="SMART" id="SM00325">
    <property type="entry name" value="RhoGEF"/>
    <property type="match status" value="1"/>
</dbReference>
<reference evidence="4 5" key="2">
    <citation type="submission" date="2018-11" db="EMBL/GenBank/DDBJ databases">
        <authorList>
            <consortium name="Pathogen Informatics"/>
        </authorList>
    </citation>
    <scope>NUCLEOTIDE SEQUENCE [LARGE SCALE GENOMIC DNA]</scope>
</reference>
<dbReference type="Proteomes" id="UP000282613">
    <property type="component" value="Unassembled WGS sequence"/>
</dbReference>